<gene>
    <name evidence="2" type="ORF">EI42_02529</name>
</gene>
<sequence length="97" mass="11654">MSYIITAYWKAKTGQEEAILNILRQFVPLSRKEEGCLEYRVHRSVRDPCLFFLYEKYVSADEYEAHVNSSHFERFVTQEAMPLLEHRERAFYETLDI</sequence>
<dbReference type="InterPro" id="IPR011008">
    <property type="entry name" value="Dimeric_a/b-barrel"/>
</dbReference>
<keyword evidence="2" id="KW-0560">Oxidoreductase</keyword>
<dbReference type="PANTHER" id="PTHR33336">
    <property type="entry name" value="QUINOL MONOOXYGENASE YGIN-RELATED"/>
    <property type="match status" value="1"/>
</dbReference>
<comment type="caution">
    <text evidence="2">The sequence shown here is derived from an EMBL/GenBank/DDBJ whole genome shotgun (WGS) entry which is preliminary data.</text>
</comment>
<organism evidence="2 3">
    <name type="scientific">Thermosporothrix hazakensis</name>
    <dbReference type="NCBI Taxonomy" id="644383"/>
    <lineage>
        <taxon>Bacteria</taxon>
        <taxon>Bacillati</taxon>
        <taxon>Chloroflexota</taxon>
        <taxon>Ktedonobacteria</taxon>
        <taxon>Ktedonobacterales</taxon>
        <taxon>Thermosporotrichaceae</taxon>
        <taxon>Thermosporothrix</taxon>
    </lineage>
</organism>
<dbReference type="PANTHER" id="PTHR33336:SF15">
    <property type="entry name" value="ABM DOMAIN-CONTAINING PROTEIN"/>
    <property type="match status" value="1"/>
</dbReference>
<dbReference type="Proteomes" id="UP000248806">
    <property type="component" value="Unassembled WGS sequence"/>
</dbReference>
<dbReference type="Pfam" id="PF03992">
    <property type="entry name" value="ABM"/>
    <property type="match status" value="1"/>
</dbReference>
<dbReference type="EMBL" id="QKUF01000007">
    <property type="protein sequence ID" value="PZW30558.1"/>
    <property type="molecule type" value="Genomic_DNA"/>
</dbReference>
<dbReference type="RefSeq" id="WP_170142576.1">
    <property type="nucleotide sequence ID" value="NZ_BIFX01000001.1"/>
</dbReference>
<dbReference type="InterPro" id="IPR007138">
    <property type="entry name" value="ABM_dom"/>
</dbReference>
<dbReference type="SUPFAM" id="SSF54909">
    <property type="entry name" value="Dimeric alpha+beta barrel"/>
    <property type="match status" value="1"/>
</dbReference>
<feature type="domain" description="ABM" evidence="1">
    <location>
        <begin position="3"/>
        <end position="92"/>
    </location>
</feature>
<keyword evidence="2" id="KW-0503">Monooxygenase</keyword>
<dbReference type="InterPro" id="IPR050744">
    <property type="entry name" value="AI-2_Isomerase_LsrG"/>
</dbReference>
<protein>
    <submittedName>
        <fullName evidence="2">Quinol monooxygenase YgiN</fullName>
    </submittedName>
</protein>
<dbReference type="Gene3D" id="3.30.70.100">
    <property type="match status" value="1"/>
</dbReference>
<accession>A0A326U6Y4</accession>
<evidence type="ECO:0000313" key="3">
    <source>
        <dbReference type="Proteomes" id="UP000248806"/>
    </source>
</evidence>
<reference evidence="2 3" key="1">
    <citation type="submission" date="2018-06" db="EMBL/GenBank/DDBJ databases">
        <title>Genomic Encyclopedia of Archaeal and Bacterial Type Strains, Phase II (KMG-II): from individual species to whole genera.</title>
        <authorList>
            <person name="Goeker M."/>
        </authorList>
    </citation>
    <scope>NUCLEOTIDE SEQUENCE [LARGE SCALE GENOMIC DNA]</scope>
    <source>
        <strain evidence="2 3">ATCC BAA-1881</strain>
    </source>
</reference>
<keyword evidence="3" id="KW-1185">Reference proteome</keyword>
<proteinExistence type="predicted"/>
<evidence type="ECO:0000313" key="2">
    <source>
        <dbReference type="EMBL" id="PZW30558.1"/>
    </source>
</evidence>
<dbReference type="PROSITE" id="PS51725">
    <property type="entry name" value="ABM"/>
    <property type="match status" value="1"/>
</dbReference>
<name>A0A326U6Y4_THEHA</name>
<dbReference type="GO" id="GO:0004497">
    <property type="term" value="F:monooxygenase activity"/>
    <property type="evidence" value="ECO:0007669"/>
    <property type="project" value="UniProtKB-KW"/>
</dbReference>
<evidence type="ECO:0000259" key="1">
    <source>
        <dbReference type="PROSITE" id="PS51725"/>
    </source>
</evidence>
<dbReference type="AlphaFoldDB" id="A0A326U6Y4"/>